<dbReference type="KEGG" id="bths:CNY62_08525"/>
<evidence type="ECO:0000313" key="4">
    <source>
        <dbReference type="EMBL" id="SPP25807.1"/>
    </source>
</evidence>
<dbReference type="EMBL" id="CP023483">
    <property type="protein sequence ID" value="ATF26422.1"/>
    <property type="molecule type" value="Genomic_DNA"/>
</dbReference>
<protein>
    <submittedName>
        <fullName evidence="3">Alpha/beta hydrolase</fullName>
    </submittedName>
    <submittedName>
        <fullName evidence="4">Putative esterase/lipase</fullName>
    </submittedName>
</protein>
<dbReference type="Pfam" id="PF07859">
    <property type="entry name" value="Abhydrolase_3"/>
    <property type="match status" value="1"/>
</dbReference>
<dbReference type="GO" id="GO:0016787">
    <property type="term" value="F:hydrolase activity"/>
    <property type="evidence" value="ECO:0007669"/>
    <property type="project" value="UniProtKB-KW"/>
</dbReference>
<evidence type="ECO:0000313" key="6">
    <source>
        <dbReference type="Proteomes" id="UP000270190"/>
    </source>
</evidence>
<dbReference type="SUPFAM" id="SSF53474">
    <property type="entry name" value="alpha/beta-Hydrolases"/>
    <property type="match status" value="1"/>
</dbReference>
<accession>A0A1D2K034</accession>
<dbReference type="EMBL" id="OUNC01000001">
    <property type="protein sequence ID" value="SPP25807.1"/>
    <property type="molecule type" value="Genomic_DNA"/>
</dbReference>
<dbReference type="Gene3D" id="3.40.50.1820">
    <property type="entry name" value="alpha/beta hydrolase"/>
    <property type="match status" value="1"/>
</dbReference>
<evidence type="ECO:0000313" key="5">
    <source>
        <dbReference type="Proteomes" id="UP000243591"/>
    </source>
</evidence>
<dbReference type="InterPro" id="IPR013094">
    <property type="entry name" value="AB_hydrolase_3"/>
</dbReference>
<dbReference type="InterPro" id="IPR029058">
    <property type="entry name" value="AB_hydrolase_fold"/>
</dbReference>
<gene>
    <name evidence="4" type="ORF">BTBSAS_10145</name>
    <name evidence="3" type="ORF">CNY62_08525</name>
</gene>
<dbReference type="RefSeq" id="WP_029090690.1">
    <property type="nucleotide sequence ID" value="NZ_CBCPHX010000002.1"/>
</dbReference>
<reference evidence="4" key="3">
    <citation type="submission" date="2018-04" db="EMBL/GenBank/DDBJ databases">
        <authorList>
            <person name="Go L.Y."/>
            <person name="Mitchell J.A."/>
        </authorList>
    </citation>
    <scope>NUCLEOTIDE SEQUENCE</scope>
    <source>
        <strain evidence="4">BSAS1 3</strain>
    </source>
</reference>
<keyword evidence="5" id="KW-1185">Reference proteome</keyword>
<dbReference type="AlphaFoldDB" id="A0A1D2K034"/>
<dbReference type="PANTHER" id="PTHR48081:SF8">
    <property type="entry name" value="ALPHA_BETA HYDROLASE FOLD-3 DOMAIN-CONTAINING PROTEIN-RELATED"/>
    <property type="match status" value="1"/>
</dbReference>
<evidence type="ECO:0000256" key="1">
    <source>
        <dbReference type="ARBA" id="ARBA00022801"/>
    </source>
</evidence>
<name>A0A1D2K034_BROTH</name>
<dbReference type="Proteomes" id="UP000270190">
    <property type="component" value="Unassembled WGS sequence"/>
</dbReference>
<reference evidence="3 5" key="1">
    <citation type="submission" date="2017-09" db="EMBL/GenBank/DDBJ databases">
        <title>Complete Genome Sequences of Two Strains of the Meat Spoilage Bacterium Brochothrix thermosphacta Isolated from Ground Chicken.</title>
        <authorList>
            <person name="Paoli G.C."/>
            <person name="Wijey C."/>
            <person name="Chen C.-Y."/>
            <person name="Nguyen L."/>
            <person name="Yan X."/>
            <person name="Irwin P.L."/>
        </authorList>
    </citation>
    <scope>NUCLEOTIDE SEQUENCE [LARGE SCALE GENOMIC DNA]</scope>
    <source>
        <strain evidence="3 5">BI</strain>
    </source>
</reference>
<keyword evidence="1 3" id="KW-0378">Hydrolase</keyword>
<dbReference type="PANTHER" id="PTHR48081">
    <property type="entry name" value="AB HYDROLASE SUPERFAMILY PROTEIN C4A8.06C"/>
    <property type="match status" value="1"/>
</dbReference>
<feature type="domain" description="Alpha/beta hydrolase fold-3" evidence="2">
    <location>
        <begin position="115"/>
        <end position="328"/>
    </location>
</feature>
<reference evidence="6" key="2">
    <citation type="submission" date="2018-04" db="EMBL/GenBank/DDBJ databases">
        <authorList>
            <person name="Illikoud N."/>
        </authorList>
    </citation>
    <scope>NUCLEOTIDE SEQUENCE [LARGE SCALE GENOMIC DNA]</scope>
</reference>
<dbReference type="InterPro" id="IPR050300">
    <property type="entry name" value="GDXG_lipolytic_enzyme"/>
</dbReference>
<evidence type="ECO:0000313" key="3">
    <source>
        <dbReference type="EMBL" id="ATF26422.1"/>
    </source>
</evidence>
<dbReference type="OrthoDB" id="9815425at2"/>
<proteinExistence type="predicted"/>
<evidence type="ECO:0000259" key="2">
    <source>
        <dbReference type="Pfam" id="PF07859"/>
    </source>
</evidence>
<sequence length="347" mass="38724">MNKFLKWLFVAFVTLILLPFTILFFIFRKAKGVPVAHPENLENLDEDAKEYVKSKGSTTDIGTRYKYLRITDKLTPVRPSVHVGLVEDKKINGPKGTQLPIRIYTPIADGPYKVMLYFHDGGFINGSIQTTDALARDIVEETGFKVITVDYRLAPDSPFPAAIEDAYTALEWAHSHPASLGYDGTGFIVAGEGAGANLAAVISIMARDKKSPATISEQLLFSPITDIFSRDASVLYPSFDTFDEGFVLTKDGLDKMFSLYIADNYNLKYNPLVAPIRTKDLSNLPPALIISAQFDPLRDQSRKYAEALKKADVTVDYHEIERVTHGYMEHLPRAASHVLQLVNKFVK</sequence>
<organism evidence="3 5">
    <name type="scientific">Brochothrix thermosphacta</name>
    <name type="common">Microbacterium thermosphactum</name>
    <dbReference type="NCBI Taxonomy" id="2756"/>
    <lineage>
        <taxon>Bacteria</taxon>
        <taxon>Bacillati</taxon>
        <taxon>Bacillota</taxon>
        <taxon>Bacilli</taxon>
        <taxon>Bacillales</taxon>
        <taxon>Listeriaceae</taxon>
        <taxon>Brochothrix</taxon>
    </lineage>
</organism>
<dbReference type="STRING" id="2756.BFR44_08835"/>
<dbReference type="Proteomes" id="UP000243591">
    <property type="component" value="Chromosome"/>
</dbReference>